<evidence type="ECO:0000313" key="7">
    <source>
        <dbReference type="EMBL" id="KAE9158109.1"/>
    </source>
</evidence>
<evidence type="ECO:0000313" key="18">
    <source>
        <dbReference type="Proteomes" id="UP000476176"/>
    </source>
</evidence>
<gene>
    <name evidence="9" type="ORF">PF001_g31981</name>
    <name evidence="7" type="ORF">PF002_g33187</name>
    <name evidence="8" type="ORF">PF004_g31766</name>
    <name evidence="6" type="ORF">PF005_g33212</name>
    <name evidence="5" type="ORF">PF006_g32030</name>
    <name evidence="4" type="ORF">PF007_g31723</name>
    <name evidence="10" type="ORF">PF008_g32161</name>
    <name evidence="1" type="ORF">PF009_g33025</name>
    <name evidence="3" type="ORF">PF010_g32042</name>
    <name evidence="2" type="ORF">PF011_g32493</name>
</gene>
<reference evidence="11 12" key="1">
    <citation type="submission" date="2018-08" db="EMBL/GenBank/DDBJ databases">
        <title>Genomic investigation of the strawberry pathogen Phytophthora fragariae indicates pathogenicity is determined by transcriptional variation in three key races.</title>
        <authorList>
            <person name="Adams T.M."/>
            <person name="Armitage A.D."/>
            <person name="Sobczyk M.K."/>
            <person name="Bates H.J."/>
            <person name="Dunwell J.M."/>
            <person name="Nellist C.F."/>
            <person name="Harrison R.J."/>
        </authorList>
    </citation>
    <scope>NUCLEOTIDE SEQUENCE [LARGE SCALE GENOMIC DNA]</scope>
    <source>
        <strain evidence="9 13">A4</strain>
        <strain evidence="7 14">BC-1</strain>
        <strain evidence="8 18">BC-23</strain>
        <strain evidence="6 12">NOV-27</strain>
        <strain evidence="5 15">NOV-5</strain>
        <strain evidence="4 16">NOV-71</strain>
        <strain evidence="10 19">NOV-77</strain>
        <strain evidence="1 11">NOV-9</strain>
        <strain evidence="3 20">ONT-3</strain>
        <strain evidence="2 17">SCRP245</strain>
    </source>
</reference>
<evidence type="ECO:0000313" key="10">
    <source>
        <dbReference type="EMBL" id="KAE9264254.1"/>
    </source>
</evidence>
<evidence type="ECO:0000313" key="6">
    <source>
        <dbReference type="EMBL" id="KAE9156436.1"/>
    </source>
</evidence>
<sequence>MCYLLLPAATSGYLAYCCCNMSQHGSGYYMLVRTAT</sequence>
<dbReference type="EMBL" id="QXGE01007934">
    <property type="protein sequence ID" value="KAE9262641.1"/>
    <property type="molecule type" value="Genomic_DNA"/>
</dbReference>
<dbReference type="EMBL" id="QXGF01009487">
    <property type="protein sequence ID" value="KAE8916652.1"/>
    <property type="molecule type" value="Genomic_DNA"/>
</dbReference>
<dbReference type="EMBL" id="QXFY01008392">
    <property type="protein sequence ID" value="KAE9264254.1"/>
    <property type="molecule type" value="Genomic_DNA"/>
</dbReference>
<evidence type="ECO:0000313" key="13">
    <source>
        <dbReference type="Proteomes" id="UP000437068"/>
    </source>
</evidence>
<evidence type="ECO:0000313" key="4">
    <source>
        <dbReference type="EMBL" id="KAE9057216.1"/>
    </source>
</evidence>
<dbReference type="Proteomes" id="UP000441208">
    <property type="component" value="Unassembled WGS sequence"/>
</dbReference>
<dbReference type="AlphaFoldDB" id="A0A6A3D5A4"/>
<evidence type="ECO:0000313" key="9">
    <source>
        <dbReference type="EMBL" id="KAE9262641.1"/>
    </source>
</evidence>
<dbReference type="EMBL" id="QXGD01009301">
    <property type="protein sequence ID" value="KAE9158109.1"/>
    <property type="molecule type" value="Genomic_DNA"/>
</dbReference>
<proteinExistence type="predicted"/>
<dbReference type="EMBL" id="QXGA01008037">
    <property type="protein sequence ID" value="KAE9058887.1"/>
    <property type="molecule type" value="Genomic_DNA"/>
</dbReference>
<dbReference type="EMBL" id="QXGC01008458">
    <property type="protein sequence ID" value="KAE9158784.1"/>
    <property type="molecule type" value="Genomic_DNA"/>
</dbReference>
<dbReference type="Proteomes" id="UP000488956">
    <property type="component" value="Unassembled WGS sequence"/>
</dbReference>
<evidence type="ECO:0000313" key="5">
    <source>
        <dbReference type="EMBL" id="KAE9058887.1"/>
    </source>
</evidence>
<accession>A0A6A3D5A4</accession>
<evidence type="ECO:0000313" key="14">
    <source>
        <dbReference type="Proteomes" id="UP000440367"/>
    </source>
</evidence>
<dbReference type="Proteomes" id="UP000433483">
    <property type="component" value="Unassembled WGS sequence"/>
</dbReference>
<dbReference type="Proteomes" id="UP000440367">
    <property type="component" value="Unassembled WGS sequence"/>
</dbReference>
<evidence type="ECO:0000313" key="3">
    <source>
        <dbReference type="EMBL" id="KAE9055723.1"/>
    </source>
</evidence>
<protein>
    <submittedName>
        <fullName evidence="1">Uncharacterized protein</fullName>
    </submittedName>
</protein>
<dbReference type="Proteomes" id="UP000437068">
    <property type="component" value="Unassembled WGS sequence"/>
</dbReference>
<evidence type="ECO:0000313" key="17">
    <source>
        <dbReference type="Proteomes" id="UP000460718"/>
    </source>
</evidence>
<organism evidence="1 11">
    <name type="scientific">Phytophthora fragariae</name>
    <dbReference type="NCBI Taxonomy" id="53985"/>
    <lineage>
        <taxon>Eukaryota</taxon>
        <taxon>Sar</taxon>
        <taxon>Stramenopiles</taxon>
        <taxon>Oomycota</taxon>
        <taxon>Peronosporomycetes</taxon>
        <taxon>Peronosporales</taxon>
        <taxon>Peronosporaceae</taxon>
        <taxon>Phytophthora</taxon>
    </lineage>
</organism>
<comment type="caution">
    <text evidence="1">The sequence shown here is derived from an EMBL/GenBank/DDBJ whole genome shotgun (WGS) entry which is preliminary data.</text>
</comment>
<evidence type="ECO:0000313" key="11">
    <source>
        <dbReference type="Proteomes" id="UP000429523"/>
    </source>
</evidence>
<evidence type="ECO:0000313" key="8">
    <source>
        <dbReference type="EMBL" id="KAE9158784.1"/>
    </source>
</evidence>
<evidence type="ECO:0000313" key="15">
    <source>
        <dbReference type="Proteomes" id="UP000440732"/>
    </source>
</evidence>
<dbReference type="Proteomes" id="UP000429523">
    <property type="component" value="Unassembled WGS sequence"/>
</dbReference>
<dbReference type="EMBL" id="QXGB01010061">
    <property type="protein sequence ID" value="KAE9156436.1"/>
    <property type="molecule type" value="Genomic_DNA"/>
</dbReference>
<dbReference type="EMBL" id="QXFZ01007272">
    <property type="protein sequence ID" value="KAE9057216.1"/>
    <property type="molecule type" value="Genomic_DNA"/>
</dbReference>
<evidence type="ECO:0000313" key="20">
    <source>
        <dbReference type="Proteomes" id="UP000488956"/>
    </source>
</evidence>
<dbReference type="Proteomes" id="UP000486351">
    <property type="component" value="Unassembled WGS sequence"/>
</dbReference>
<evidence type="ECO:0000313" key="16">
    <source>
        <dbReference type="Proteomes" id="UP000441208"/>
    </source>
</evidence>
<evidence type="ECO:0000313" key="1">
    <source>
        <dbReference type="EMBL" id="KAE8916652.1"/>
    </source>
</evidence>
<dbReference type="EMBL" id="QXFW01010130">
    <property type="protein sequence ID" value="KAE8953171.1"/>
    <property type="molecule type" value="Genomic_DNA"/>
</dbReference>
<keyword evidence="12" id="KW-1185">Reference proteome</keyword>
<evidence type="ECO:0000313" key="19">
    <source>
        <dbReference type="Proteomes" id="UP000486351"/>
    </source>
</evidence>
<dbReference type="Proteomes" id="UP000476176">
    <property type="component" value="Unassembled WGS sequence"/>
</dbReference>
<dbReference type="EMBL" id="QXFX01008362">
    <property type="protein sequence ID" value="KAE9055723.1"/>
    <property type="molecule type" value="Genomic_DNA"/>
</dbReference>
<dbReference type="Proteomes" id="UP000460718">
    <property type="component" value="Unassembled WGS sequence"/>
</dbReference>
<dbReference type="Proteomes" id="UP000440732">
    <property type="component" value="Unassembled WGS sequence"/>
</dbReference>
<name>A0A6A3D5A4_9STRA</name>
<evidence type="ECO:0000313" key="2">
    <source>
        <dbReference type="EMBL" id="KAE8953171.1"/>
    </source>
</evidence>
<evidence type="ECO:0000313" key="12">
    <source>
        <dbReference type="Proteomes" id="UP000433483"/>
    </source>
</evidence>